<dbReference type="EMBL" id="JBHTMY010000002">
    <property type="protein sequence ID" value="MFD1315029.1"/>
    <property type="molecule type" value="Genomic_DNA"/>
</dbReference>
<comment type="caution">
    <text evidence="2">The sequence shown here is derived from an EMBL/GenBank/DDBJ whole genome shotgun (WGS) entry which is preliminary data.</text>
</comment>
<evidence type="ECO:0000313" key="3">
    <source>
        <dbReference type="Proteomes" id="UP001597201"/>
    </source>
</evidence>
<feature type="signal peptide" evidence="1">
    <location>
        <begin position="1"/>
        <end position="17"/>
    </location>
</feature>
<evidence type="ECO:0000313" key="2">
    <source>
        <dbReference type="EMBL" id="MFD1315029.1"/>
    </source>
</evidence>
<name>A0ABW3XZL4_9FLAO</name>
<dbReference type="Proteomes" id="UP001597201">
    <property type="component" value="Unassembled WGS sequence"/>
</dbReference>
<dbReference type="Pfam" id="PF11306">
    <property type="entry name" value="DUF3108"/>
    <property type="match status" value="1"/>
</dbReference>
<keyword evidence="3" id="KW-1185">Reference proteome</keyword>
<organism evidence="2 3">
    <name type="scientific">Namhaeicola litoreus</name>
    <dbReference type="NCBI Taxonomy" id="1052145"/>
    <lineage>
        <taxon>Bacteria</taxon>
        <taxon>Pseudomonadati</taxon>
        <taxon>Bacteroidota</taxon>
        <taxon>Flavobacteriia</taxon>
        <taxon>Flavobacteriales</taxon>
        <taxon>Flavobacteriaceae</taxon>
        <taxon>Namhaeicola</taxon>
    </lineage>
</organism>
<dbReference type="RefSeq" id="WP_377176953.1">
    <property type="nucleotide sequence ID" value="NZ_JBHTMY010000002.1"/>
</dbReference>
<reference evidence="3" key="1">
    <citation type="journal article" date="2019" name="Int. J. Syst. Evol. Microbiol.">
        <title>The Global Catalogue of Microorganisms (GCM) 10K type strain sequencing project: providing services to taxonomists for standard genome sequencing and annotation.</title>
        <authorList>
            <consortium name="The Broad Institute Genomics Platform"/>
            <consortium name="The Broad Institute Genome Sequencing Center for Infectious Disease"/>
            <person name="Wu L."/>
            <person name="Ma J."/>
        </authorList>
    </citation>
    <scope>NUCLEOTIDE SEQUENCE [LARGE SCALE GENOMIC DNA]</scope>
    <source>
        <strain evidence="3">CCUG 61485</strain>
    </source>
</reference>
<protein>
    <submittedName>
        <fullName evidence="2">DUF3108 domain-containing protein</fullName>
    </submittedName>
</protein>
<gene>
    <name evidence="2" type="ORF">ACFQ39_05330</name>
</gene>
<feature type="chain" id="PRO_5046519003" evidence="1">
    <location>
        <begin position="18"/>
        <end position="255"/>
    </location>
</feature>
<accession>A0ABW3XZL4</accession>
<dbReference type="InterPro" id="IPR021457">
    <property type="entry name" value="DUF3108"/>
</dbReference>
<keyword evidence="1" id="KW-0732">Signal</keyword>
<sequence>MKRLVFLFLFYSFVLKAQNKLPFKQGEFLSYQVSYGLVTAGVANLELKNPSLKGKNYLHIIGTGVSTGITDFFFKVEDRYESYFDAETLRPHRFIRKIKEGGHSKDKEIFFDFNRKEAKVINHKKNRTEFFPIEKDVLDMLLSVYYFRAMDFSKLEDNEVINMKMFYDETTHPFQLKVLGREMVNTKFGRINCLKVVPMVEKGRVFKENESLTIWFSDDQNKIPIKLKASILVGSIKMELDNYTGLAYPHSTIFN</sequence>
<evidence type="ECO:0000256" key="1">
    <source>
        <dbReference type="SAM" id="SignalP"/>
    </source>
</evidence>
<proteinExistence type="predicted"/>